<evidence type="ECO:0000256" key="12">
    <source>
        <dbReference type="ARBA" id="ARBA00093307"/>
    </source>
</evidence>
<keyword evidence="11 13" id="KW-0539">Nucleus</keyword>
<evidence type="ECO:0000256" key="4">
    <source>
        <dbReference type="ARBA" id="ARBA00007869"/>
    </source>
</evidence>
<evidence type="ECO:0000256" key="3">
    <source>
        <dbReference type="ARBA" id="ARBA00004604"/>
    </source>
</evidence>
<reference evidence="15 16" key="1">
    <citation type="submission" date="2023-04" db="EMBL/GenBank/DDBJ databases">
        <title>Genome of Basidiobolus ranarum AG-B5.</title>
        <authorList>
            <person name="Stajich J.E."/>
            <person name="Carter-House D."/>
            <person name="Gryganskyi A."/>
        </authorList>
    </citation>
    <scope>NUCLEOTIDE SEQUENCE [LARGE SCALE GENOMIC DNA]</scope>
    <source>
        <strain evidence="15 16">AG-B5</strain>
    </source>
</reference>
<sequence>MSDTTTATTQTEKKPINAPATRVSGKIWKQPKTAYRRTHLPAGVSQDWAARTRERNRIQAIRAIEKELKDEKLRIKEESKNRALERKKAQEEKERLEKLQALVSAKKLQRIRKKEMRQRSQHKK</sequence>
<accession>A0ABR2W733</accession>
<evidence type="ECO:0000256" key="7">
    <source>
        <dbReference type="ARBA" id="ARBA00022552"/>
    </source>
</evidence>
<comment type="caution">
    <text evidence="15">The sequence shown here is derived from an EMBL/GenBank/DDBJ whole genome shotgun (WGS) entry which is preliminary data.</text>
</comment>
<keyword evidence="8" id="KW-0597">Phosphoprotein</keyword>
<evidence type="ECO:0000313" key="15">
    <source>
        <dbReference type="EMBL" id="KAK9722170.1"/>
    </source>
</evidence>
<evidence type="ECO:0000313" key="16">
    <source>
        <dbReference type="Proteomes" id="UP001479436"/>
    </source>
</evidence>
<dbReference type="Proteomes" id="UP001479436">
    <property type="component" value="Unassembled WGS sequence"/>
</dbReference>
<feature type="region of interest" description="Disordered" evidence="14">
    <location>
        <begin position="1"/>
        <end position="23"/>
    </location>
</feature>
<evidence type="ECO:0000256" key="13">
    <source>
        <dbReference type="RuleBase" id="RU363084"/>
    </source>
</evidence>
<evidence type="ECO:0000256" key="11">
    <source>
        <dbReference type="ARBA" id="ARBA00023242"/>
    </source>
</evidence>
<keyword evidence="6 13" id="KW-0690">Ribosome biogenesis</keyword>
<protein>
    <recommendedName>
        <fullName evidence="13">rRNA-processing protein</fullName>
    </recommendedName>
</protein>
<evidence type="ECO:0000256" key="14">
    <source>
        <dbReference type="SAM" id="MobiDB-lite"/>
    </source>
</evidence>
<dbReference type="PANTHER" id="PTHR13557">
    <property type="entry name" value="COILED-COIL DOMAIN-CONTAINING PROTEIN 86"/>
    <property type="match status" value="1"/>
</dbReference>
<feature type="coiled-coil region" evidence="13">
    <location>
        <begin position="58"/>
        <end position="109"/>
    </location>
</feature>
<keyword evidence="5" id="KW-0158">Chromosome</keyword>
<keyword evidence="9" id="KW-0164">Citrullination</keyword>
<dbReference type="InterPro" id="IPR005579">
    <property type="entry name" value="Cgr1-like"/>
</dbReference>
<keyword evidence="7 13" id="KW-0698">rRNA processing</keyword>
<gene>
    <name evidence="15" type="ORF">K7432_002888</name>
</gene>
<evidence type="ECO:0000256" key="10">
    <source>
        <dbReference type="ARBA" id="ARBA00023054"/>
    </source>
</evidence>
<dbReference type="InterPro" id="IPR026570">
    <property type="entry name" value="CCDC86"/>
</dbReference>
<evidence type="ECO:0000256" key="8">
    <source>
        <dbReference type="ARBA" id="ARBA00022553"/>
    </source>
</evidence>
<evidence type="ECO:0000256" key="1">
    <source>
        <dbReference type="ARBA" id="ARBA00004090"/>
    </source>
</evidence>
<comment type="subcellular location">
    <subcellularLocation>
        <location evidence="2">Chromosome</location>
    </subcellularLocation>
    <subcellularLocation>
        <location evidence="3 13">Nucleus</location>
        <location evidence="3 13">Nucleolus</location>
    </subcellularLocation>
</comment>
<organism evidence="15 16">
    <name type="scientific">Basidiobolus ranarum</name>
    <dbReference type="NCBI Taxonomy" id="34480"/>
    <lineage>
        <taxon>Eukaryota</taxon>
        <taxon>Fungi</taxon>
        <taxon>Fungi incertae sedis</taxon>
        <taxon>Zoopagomycota</taxon>
        <taxon>Entomophthoromycotina</taxon>
        <taxon>Basidiobolomycetes</taxon>
        <taxon>Basidiobolales</taxon>
        <taxon>Basidiobolaceae</taxon>
        <taxon>Basidiobolus</taxon>
    </lineage>
</organism>
<evidence type="ECO:0000256" key="6">
    <source>
        <dbReference type="ARBA" id="ARBA00022517"/>
    </source>
</evidence>
<dbReference type="PANTHER" id="PTHR13557:SF1">
    <property type="entry name" value="COILED-COIL DOMAIN-CONTAINING PROTEIN 86"/>
    <property type="match status" value="1"/>
</dbReference>
<evidence type="ECO:0000256" key="5">
    <source>
        <dbReference type="ARBA" id="ARBA00022454"/>
    </source>
</evidence>
<evidence type="ECO:0000256" key="9">
    <source>
        <dbReference type="ARBA" id="ARBA00022934"/>
    </source>
</evidence>
<proteinExistence type="inferred from homology"/>
<comment type="function">
    <text evidence="1 13">Involved in nucleolar integrity and required for processing of the pre-rRNA for the 60S ribosome subunit.</text>
</comment>
<dbReference type="Pfam" id="PF03879">
    <property type="entry name" value="Cgr1"/>
    <property type="match status" value="1"/>
</dbReference>
<keyword evidence="10 13" id="KW-0175">Coiled coil</keyword>
<evidence type="ECO:0000256" key="2">
    <source>
        <dbReference type="ARBA" id="ARBA00004286"/>
    </source>
</evidence>
<keyword evidence="16" id="KW-1185">Reference proteome</keyword>
<name>A0ABR2W733_9FUNG</name>
<comment type="function">
    <text evidence="12">Required for proper chromosome segregation during mitosis and error-free mitotic progression.</text>
</comment>
<comment type="similarity">
    <text evidence="4 13">Belongs to the CGR1 family.</text>
</comment>
<dbReference type="EMBL" id="JASJQH010006957">
    <property type="protein sequence ID" value="KAK9722170.1"/>
    <property type="molecule type" value="Genomic_DNA"/>
</dbReference>
<feature type="compositionally biased region" description="Low complexity" evidence="14">
    <location>
        <begin position="1"/>
        <end position="10"/>
    </location>
</feature>